<dbReference type="SUPFAM" id="SSF141868">
    <property type="entry name" value="EAL domain-like"/>
    <property type="match status" value="1"/>
</dbReference>
<dbReference type="CDD" id="cd06225">
    <property type="entry name" value="HAMP"/>
    <property type="match status" value="1"/>
</dbReference>
<keyword evidence="1" id="KW-1133">Transmembrane helix</keyword>
<dbReference type="PROSITE" id="PS50885">
    <property type="entry name" value="HAMP"/>
    <property type="match status" value="1"/>
</dbReference>
<dbReference type="GO" id="GO:0007165">
    <property type="term" value="P:signal transduction"/>
    <property type="evidence" value="ECO:0007669"/>
    <property type="project" value="InterPro"/>
</dbReference>
<dbReference type="SMART" id="SM00091">
    <property type="entry name" value="PAS"/>
    <property type="match status" value="1"/>
</dbReference>
<dbReference type="Pfam" id="PF00563">
    <property type="entry name" value="EAL"/>
    <property type="match status" value="1"/>
</dbReference>
<name>A0A845HED0_9BURK</name>
<dbReference type="CDD" id="cd01949">
    <property type="entry name" value="GGDEF"/>
    <property type="match status" value="1"/>
</dbReference>
<feature type="domain" description="HAMP" evidence="5">
    <location>
        <begin position="173"/>
        <end position="219"/>
    </location>
</feature>
<dbReference type="Gene3D" id="3.30.450.20">
    <property type="entry name" value="PAS domain"/>
    <property type="match status" value="1"/>
</dbReference>
<dbReference type="SMART" id="SM00052">
    <property type="entry name" value="EAL"/>
    <property type="match status" value="1"/>
</dbReference>
<proteinExistence type="predicted"/>
<dbReference type="InterPro" id="IPR013656">
    <property type="entry name" value="PAS_4"/>
</dbReference>
<dbReference type="InterPro" id="IPR000700">
    <property type="entry name" value="PAS-assoc_C"/>
</dbReference>
<dbReference type="Pfam" id="PF08448">
    <property type="entry name" value="PAS_4"/>
    <property type="match status" value="1"/>
</dbReference>
<dbReference type="EMBL" id="WWCV01000001">
    <property type="protein sequence ID" value="MYN15304.1"/>
    <property type="molecule type" value="Genomic_DNA"/>
</dbReference>
<feature type="domain" description="EAL" evidence="4">
    <location>
        <begin position="548"/>
        <end position="802"/>
    </location>
</feature>
<dbReference type="Gene3D" id="3.30.70.270">
    <property type="match status" value="1"/>
</dbReference>
<feature type="domain" description="PAS" evidence="2">
    <location>
        <begin position="245"/>
        <end position="284"/>
    </location>
</feature>
<dbReference type="NCBIfam" id="TIGR00254">
    <property type="entry name" value="GGDEF"/>
    <property type="match status" value="1"/>
</dbReference>
<dbReference type="Gene3D" id="3.20.20.450">
    <property type="entry name" value="EAL domain"/>
    <property type="match status" value="1"/>
</dbReference>
<dbReference type="PROSITE" id="PS50887">
    <property type="entry name" value="GGDEF"/>
    <property type="match status" value="1"/>
</dbReference>
<dbReference type="NCBIfam" id="TIGR00229">
    <property type="entry name" value="sensory_box"/>
    <property type="match status" value="1"/>
</dbReference>
<dbReference type="InterPro" id="IPR029787">
    <property type="entry name" value="Nucleotide_cyclase"/>
</dbReference>
<evidence type="ECO:0000259" key="6">
    <source>
        <dbReference type="PROSITE" id="PS50887"/>
    </source>
</evidence>
<keyword evidence="8" id="KW-1185">Reference proteome</keyword>
<accession>A0A845HED0</accession>
<keyword evidence="1" id="KW-0472">Membrane</keyword>
<dbReference type="PANTHER" id="PTHR44757">
    <property type="entry name" value="DIGUANYLATE CYCLASE DGCP"/>
    <property type="match status" value="1"/>
</dbReference>
<dbReference type="InterPro" id="IPR052155">
    <property type="entry name" value="Biofilm_reg_signaling"/>
</dbReference>
<reference evidence="7 8" key="1">
    <citation type="submission" date="2019-12" db="EMBL/GenBank/DDBJ databases">
        <title>Novel species isolated from a subtropical stream in China.</title>
        <authorList>
            <person name="Lu H."/>
        </authorList>
    </citation>
    <scope>NUCLEOTIDE SEQUENCE [LARGE SCALE GENOMIC DNA]</scope>
    <source>
        <strain evidence="7 8">FT107W</strain>
    </source>
</reference>
<dbReference type="PANTHER" id="PTHR44757:SF2">
    <property type="entry name" value="BIOFILM ARCHITECTURE MAINTENANCE PROTEIN MBAA"/>
    <property type="match status" value="1"/>
</dbReference>
<dbReference type="PROSITE" id="PS50112">
    <property type="entry name" value="PAS"/>
    <property type="match status" value="1"/>
</dbReference>
<dbReference type="AlphaFoldDB" id="A0A845HED0"/>
<dbReference type="Gene3D" id="6.10.340.10">
    <property type="match status" value="1"/>
</dbReference>
<dbReference type="RefSeq" id="WP_161088157.1">
    <property type="nucleotide sequence ID" value="NZ_WWCV01000001.1"/>
</dbReference>
<dbReference type="InterPro" id="IPR035919">
    <property type="entry name" value="EAL_sf"/>
</dbReference>
<gene>
    <name evidence="7" type="ORF">GTP81_00905</name>
</gene>
<dbReference type="SUPFAM" id="SSF55073">
    <property type="entry name" value="Nucleotide cyclase"/>
    <property type="match status" value="1"/>
</dbReference>
<dbReference type="InterPro" id="IPR000160">
    <property type="entry name" value="GGDEF_dom"/>
</dbReference>
<dbReference type="InterPro" id="IPR003660">
    <property type="entry name" value="HAMP_dom"/>
</dbReference>
<evidence type="ECO:0000259" key="2">
    <source>
        <dbReference type="PROSITE" id="PS50112"/>
    </source>
</evidence>
<dbReference type="InterPro" id="IPR043128">
    <property type="entry name" value="Rev_trsase/Diguanyl_cyclase"/>
</dbReference>
<dbReference type="CDD" id="cd00130">
    <property type="entry name" value="PAS"/>
    <property type="match status" value="1"/>
</dbReference>
<feature type="domain" description="GGDEF" evidence="6">
    <location>
        <begin position="406"/>
        <end position="539"/>
    </location>
</feature>
<dbReference type="CDD" id="cd01948">
    <property type="entry name" value="EAL"/>
    <property type="match status" value="1"/>
</dbReference>
<dbReference type="PROSITE" id="PS50113">
    <property type="entry name" value="PAC"/>
    <property type="match status" value="1"/>
</dbReference>
<evidence type="ECO:0000259" key="3">
    <source>
        <dbReference type="PROSITE" id="PS50113"/>
    </source>
</evidence>
<evidence type="ECO:0000256" key="1">
    <source>
        <dbReference type="SAM" id="Phobius"/>
    </source>
</evidence>
<dbReference type="PROSITE" id="PS50883">
    <property type="entry name" value="EAL"/>
    <property type="match status" value="1"/>
</dbReference>
<dbReference type="Proteomes" id="UP000484875">
    <property type="component" value="Unassembled WGS sequence"/>
</dbReference>
<dbReference type="InterPro" id="IPR001633">
    <property type="entry name" value="EAL_dom"/>
</dbReference>
<dbReference type="SUPFAM" id="SSF55785">
    <property type="entry name" value="PYP-like sensor domain (PAS domain)"/>
    <property type="match status" value="1"/>
</dbReference>
<feature type="transmembrane region" description="Helical" evidence="1">
    <location>
        <begin position="6"/>
        <end position="25"/>
    </location>
</feature>
<organism evidence="7 8">
    <name type="scientific">Duganella vulcania</name>
    <dbReference type="NCBI Taxonomy" id="2692166"/>
    <lineage>
        <taxon>Bacteria</taxon>
        <taxon>Pseudomonadati</taxon>
        <taxon>Pseudomonadota</taxon>
        <taxon>Betaproteobacteria</taxon>
        <taxon>Burkholderiales</taxon>
        <taxon>Oxalobacteraceae</taxon>
        <taxon>Telluria group</taxon>
        <taxon>Duganella</taxon>
    </lineage>
</organism>
<keyword evidence="1" id="KW-0812">Transmembrane</keyword>
<evidence type="ECO:0000259" key="4">
    <source>
        <dbReference type="PROSITE" id="PS50883"/>
    </source>
</evidence>
<feature type="domain" description="PAC" evidence="3">
    <location>
        <begin position="322"/>
        <end position="374"/>
    </location>
</feature>
<protein>
    <submittedName>
        <fullName evidence="7">EAL domain-containing protein</fullName>
    </submittedName>
</protein>
<dbReference type="GO" id="GO:0016020">
    <property type="term" value="C:membrane"/>
    <property type="evidence" value="ECO:0007669"/>
    <property type="project" value="InterPro"/>
</dbReference>
<dbReference type="SMART" id="SM00267">
    <property type="entry name" value="GGDEF"/>
    <property type="match status" value="1"/>
</dbReference>
<dbReference type="SMART" id="SM00304">
    <property type="entry name" value="HAMP"/>
    <property type="match status" value="1"/>
</dbReference>
<feature type="transmembrane region" description="Helical" evidence="1">
    <location>
        <begin position="148"/>
        <end position="168"/>
    </location>
</feature>
<dbReference type="InterPro" id="IPR000014">
    <property type="entry name" value="PAS"/>
</dbReference>
<evidence type="ECO:0000313" key="8">
    <source>
        <dbReference type="Proteomes" id="UP000484875"/>
    </source>
</evidence>
<comment type="caution">
    <text evidence="7">The sequence shown here is derived from an EMBL/GenBank/DDBJ whole genome shotgun (WGS) entry which is preliminary data.</text>
</comment>
<sequence length="836" mass="92657">MGTYSRLFFPIFLIIAVVVGLRYTLLFQSETAYANARYQKDAGELGVYLHKALLPALTTPDRAALDNILAGALLLEADLVAARLDYAGGHLEALRSAAPPPDYPDWFRNLDGLQPINRTVYIGNASLVLAFEPTLPLSQVWRTLHQQATISLVNISIIYALLGIIIFANQRMLQRVTETTTRFQNGDHGVRLLVRGTPEARMLAVTFNNMAQRVQALVHKLQQSQHKLSEQLAQTLEAQALLQVEKERIEVTLASIGDAVITTDLNGKIATVNDVAEQLTGWSEACARGMELHQVFVLANNFGQHSLLKAMAQIYAGGDVIKVGNQSLRNRLGEIVTVEYTANAIRSGRNAVQGSVLVFRDVTERRQLMQQISWQSNHDILTGLPNRAALASRFEQEVARAREEGYLLAVCLFDLDHFQHVNQTMGQHVGDEILKQAASRLHDFAGQRHYAARLGGDEFVLLLPEMNGRAAVEQALDRLMTALSRDYVCAGKAVGMSASAGVAVYTGNEISADSLLRHADQALYQAKIMGRHRYHFFDADLDEQVRTHHNRRTEVRAALRAGELRLYYQPKLDMRKGRIVGMEALLRWAHPLRGVVGPMDFLPIVEHSDVIVDIGEWVLREALRQLQFWRAFDARWVISVNIAARHFQRADFVARLKGILAEFPDVPPHMLELEILESSALSDIAHVRSIMLDCQALGISFALDDFGTGYSSMSYLKRLPADMLKIDQSFVRNMLVDRDDLHLVSAVIGLAKSFGLGVIAEGVETIEHGAMLMRLGCDLVQGYGIARPMPADDVLPWVASFNTAGVWQAAAQLPPILSLHGEPAGGTAQMPLFIQS</sequence>
<dbReference type="Pfam" id="PF00990">
    <property type="entry name" value="GGDEF"/>
    <property type="match status" value="1"/>
</dbReference>
<evidence type="ECO:0000259" key="5">
    <source>
        <dbReference type="PROSITE" id="PS50885"/>
    </source>
</evidence>
<evidence type="ECO:0000313" key="7">
    <source>
        <dbReference type="EMBL" id="MYN15304.1"/>
    </source>
</evidence>
<dbReference type="Pfam" id="PF00672">
    <property type="entry name" value="HAMP"/>
    <property type="match status" value="1"/>
</dbReference>
<dbReference type="InterPro" id="IPR035965">
    <property type="entry name" value="PAS-like_dom_sf"/>
</dbReference>